<sequence>MNSPADTFPTDPRPAGTGHAIASVRAGPAEAGPADLDRISEPVHVVGPDGPWHRVREGMRSRGNAVVFTTWGQWLGTAVTDPGLRPLLGGDWQRYRRTEDPLIRFRFLTSRLVTKYTAAAVLDARATDLNLAYKIGGRPYLRGLDQVDISLTHTDDLIAVAVSRTGRIGVDAEPAGRAMSFDLLHSHVCSPAERAELELLPAGRRSAALLRLWTLKEAYTKAIGQGLRLGFTEFGFGADGEGLLAPDGRPASRGEWAFSTRRVLGRYLLSVASHDAGLDSSRDTAAHTMLDEGFMGAVADLLAPGAPGGAGTGAAP</sequence>
<dbReference type="PANTHER" id="PTHR12215">
    <property type="entry name" value="PHOSPHOPANTETHEINE TRANSFERASE"/>
    <property type="match status" value="1"/>
</dbReference>
<dbReference type="SUPFAM" id="SSF56214">
    <property type="entry name" value="4'-phosphopantetheinyl transferase"/>
    <property type="match status" value="2"/>
</dbReference>
<reference evidence="4 5" key="1">
    <citation type="submission" date="2024-01" db="EMBL/GenBank/DDBJ databases">
        <title>Genome mining of biosynthetic gene clusters to explore secondary metabolites of Streptomyces sp.</title>
        <authorList>
            <person name="Baig A."/>
            <person name="Ajitkumar Shintre N."/>
            <person name="Kumar H."/>
            <person name="Anbarasu A."/>
            <person name="Ramaiah S."/>
        </authorList>
    </citation>
    <scope>NUCLEOTIDE SEQUENCE [LARGE SCALE GENOMIC DNA]</scope>
    <source>
        <strain evidence="4 5">A03</strain>
    </source>
</reference>
<gene>
    <name evidence="4" type="ORF">VSS30_19965</name>
</gene>
<dbReference type="PANTHER" id="PTHR12215:SF10">
    <property type="entry name" value="L-AMINOADIPATE-SEMIALDEHYDE DEHYDROGENASE-PHOSPHOPANTETHEINYL TRANSFERASE"/>
    <property type="match status" value="1"/>
</dbReference>
<evidence type="ECO:0000313" key="5">
    <source>
        <dbReference type="Proteomes" id="UP001585018"/>
    </source>
</evidence>
<dbReference type="Pfam" id="PF01648">
    <property type="entry name" value="ACPS"/>
    <property type="match status" value="1"/>
</dbReference>
<protein>
    <submittedName>
        <fullName evidence="4">4'-phosphopantetheinyl transferase superfamily protein</fullName>
    </submittedName>
</protein>
<dbReference type="Gene3D" id="3.90.470.20">
    <property type="entry name" value="4'-phosphopantetheinyl transferase domain"/>
    <property type="match status" value="2"/>
</dbReference>
<evidence type="ECO:0000256" key="1">
    <source>
        <dbReference type="ARBA" id="ARBA00010990"/>
    </source>
</evidence>
<evidence type="ECO:0000256" key="2">
    <source>
        <dbReference type="ARBA" id="ARBA00022679"/>
    </source>
</evidence>
<dbReference type="InterPro" id="IPR008278">
    <property type="entry name" value="4-PPantetheinyl_Trfase_dom"/>
</dbReference>
<proteinExistence type="inferred from homology"/>
<evidence type="ECO:0000259" key="3">
    <source>
        <dbReference type="Pfam" id="PF01648"/>
    </source>
</evidence>
<comment type="caution">
    <text evidence="4">The sequence shown here is derived from an EMBL/GenBank/DDBJ whole genome shotgun (WGS) entry which is preliminary data.</text>
</comment>
<name>A0ABV5DEE2_9ACTN</name>
<comment type="similarity">
    <text evidence="1">Belongs to the P-Pant transferase superfamily. Gsp/Sfp/HetI/AcpT family.</text>
</comment>
<dbReference type="InterPro" id="IPR037143">
    <property type="entry name" value="4-PPantetheinyl_Trfase_dom_sf"/>
</dbReference>
<organism evidence="4 5">
    <name type="scientific">Streptomyces parvulus</name>
    <dbReference type="NCBI Taxonomy" id="146923"/>
    <lineage>
        <taxon>Bacteria</taxon>
        <taxon>Bacillati</taxon>
        <taxon>Actinomycetota</taxon>
        <taxon>Actinomycetes</taxon>
        <taxon>Kitasatosporales</taxon>
        <taxon>Streptomycetaceae</taxon>
        <taxon>Streptomyces</taxon>
    </lineage>
</organism>
<dbReference type="EMBL" id="JAYMRR010000010">
    <property type="protein sequence ID" value="MFB8751078.1"/>
    <property type="molecule type" value="Genomic_DNA"/>
</dbReference>
<dbReference type="GO" id="GO:0016740">
    <property type="term" value="F:transferase activity"/>
    <property type="evidence" value="ECO:0007669"/>
    <property type="project" value="UniProtKB-KW"/>
</dbReference>
<accession>A0ABV5DEE2</accession>
<keyword evidence="5" id="KW-1185">Reference proteome</keyword>
<feature type="domain" description="4'-phosphopantetheinyl transferase" evidence="3">
    <location>
        <begin position="167"/>
        <end position="242"/>
    </location>
</feature>
<dbReference type="InterPro" id="IPR050559">
    <property type="entry name" value="P-Pant_transferase_sf"/>
</dbReference>
<dbReference type="RefSeq" id="WP_376719265.1">
    <property type="nucleotide sequence ID" value="NZ_JAYMRR010000010.1"/>
</dbReference>
<evidence type="ECO:0000313" key="4">
    <source>
        <dbReference type="EMBL" id="MFB8751078.1"/>
    </source>
</evidence>
<keyword evidence="2 4" id="KW-0808">Transferase</keyword>
<dbReference type="Proteomes" id="UP001585018">
    <property type="component" value="Unassembled WGS sequence"/>
</dbReference>